<proteinExistence type="predicted"/>
<dbReference type="AlphaFoldDB" id="A0A059E0U1"/>
<keyword evidence="2" id="KW-0067">ATP-binding</keyword>
<protein>
    <recommendedName>
        <fullName evidence="3">ABC transporter domain-containing protein</fullName>
    </recommendedName>
</protein>
<name>A0A059E0U1_9PROT</name>
<dbReference type="InterPro" id="IPR003593">
    <property type="entry name" value="AAA+_ATPase"/>
</dbReference>
<dbReference type="InterPro" id="IPR017871">
    <property type="entry name" value="ABC_transporter-like_CS"/>
</dbReference>
<dbReference type="SMART" id="SM00382">
    <property type="entry name" value="AAA"/>
    <property type="match status" value="2"/>
</dbReference>
<organism evidence="4 5">
    <name type="scientific">Hyphomonas atlantica</name>
    <dbReference type="NCBI Taxonomy" id="1280948"/>
    <lineage>
        <taxon>Bacteria</taxon>
        <taxon>Pseudomonadati</taxon>
        <taxon>Pseudomonadota</taxon>
        <taxon>Alphaproteobacteria</taxon>
        <taxon>Hyphomonadales</taxon>
        <taxon>Hyphomonadaceae</taxon>
        <taxon>Hyphomonas</taxon>
    </lineage>
</organism>
<dbReference type="EMBL" id="AWFH01000023">
    <property type="protein sequence ID" value="KCZ60541.1"/>
    <property type="molecule type" value="Genomic_DNA"/>
</dbReference>
<dbReference type="GO" id="GO:0005524">
    <property type="term" value="F:ATP binding"/>
    <property type="evidence" value="ECO:0007669"/>
    <property type="project" value="UniProtKB-KW"/>
</dbReference>
<feature type="domain" description="ABC transporter" evidence="3">
    <location>
        <begin position="331"/>
        <end position="560"/>
    </location>
</feature>
<comment type="caution">
    <text evidence="4">The sequence shown here is derived from an EMBL/GenBank/DDBJ whole genome shotgun (WGS) entry which is preliminary data.</text>
</comment>
<keyword evidence="1" id="KW-0547">Nucleotide-binding</keyword>
<dbReference type="PROSITE" id="PS00211">
    <property type="entry name" value="ABC_TRANSPORTER_1"/>
    <property type="match status" value="1"/>
</dbReference>
<dbReference type="Pfam" id="PF00005">
    <property type="entry name" value="ABC_tran"/>
    <property type="match status" value="2"/>
</dbReference>
<gene>
    <name evidence="4" type="ORF">HY36_06055</name>
</gene>
<dbReference type="PANTHER" id="PTHR43038:SF3">
    <property type="entry name" value="ABC TRANSPORTER G FAMILY MEMBER 20 ISOFORM X1"/>
    <property type="match status" value="1"/>
</dbReference>
<evidence type="ECO:0000256" key="1">
    <source>
        <dbReference type="ARBA" id="ARBA00022741"/>
    </source>
</evidence>
<dbReference type="CDD" id="cd03230">
    <property type="entry name" value="ABC_DR_subfamily_A"/>
    <property type="match status" value="2"/>
</dbReference>
<dbReference type="eggNOG" id="COG1129">
    <property type="taxonomic scope" value="Bacteria"/>
</dbReference>
<dbReference type="STRING" id="1280948.HY36_06055"/>
<evidence type="ECO:0000313" key="5">
    <source>
        <dbReference type="Proteomes" id="UP000024547"/>
    </source>
</evidence>
<dbReference type="Proteomes" id="UP000024547">
    <property type="component" value="Unassembled WGS sequence"/>
</dbReference>
<accession>A0A059E0U1</accession>
<keyword evidence="5" id="KW-1185">Reference proteome</keyword>
<dbReference type="PANTHER" id="PTHR43038">
    <property type="entry name" value="ATP-BINDING CASSETTE, SUB-FAMILY H, MEMBER 1"/>
    <property type="match status" value="1"/>
</dbReference>
<feature type="domain" description="ABC transporter" evidence="3">
    <location>
        <begin position="8"/>
        <end position="239"/>
    </location>
</feature>
<dbReference type="InterPro" id="IPR027417">
    <property type="entry name" value="P-loop_NTPase"/>
</dbReference>
<sequence>MSVPGPLIQIDQLSKRFDKGALAALDSVTAHVNAGEVTGLVGPDGAGKTTLLRLIAGLLVPSTGKITVNGLDPVTDSGAVHRIVSYMPQRFGLYEDLSVQENLTLYADLRSVLGSDREEAFERLLGFTGLAPFTNRLAGALSGGMKQKLGLACALIKKPDLLLLDEPSVGVDPISRRELWRMVYELVDQGIGVVWSTAYLDEAEQCARVLLLNEGALLYAGSPQDLTDRVAGRTYQIRHIDTDRREVLSEATKLATVIDGVIQGSRVRLVMAEGADPPNLAPLNAGLAAEISQIPPRFEDAFMDLIGGGFRATSPFADREDSAAHTMNQVVEARALTRRFGDFTAADKISFEVGRGEIFGLIGPNGAGKSTTFKMLCGLLQPSEGSARVVGLDLQNAPSKARGRIGYMAQKFSLYGDLSVQQNLDFFAGVYGLTGKSRKDAISQMIETFGFADRLDVNAMGLPLGYKQRLALACAVMHDPDVLFLDEPTSGVDPRTRREFWTHINAMVANGVTIMVTTHFLDEAEYCDRMALIYRSKMIASGSPDELKDRARASGMMDPTLEDAFIALVEQSDREREAA</sequence>
<dbReference type="GO" id="GO:0016887">
    <property type="term" value="F:ATP hydrolysis activity"/>
    <property type="evidence" value="ECO:0007669"/>
    <property type="project" value="InterPro"/>
</dbReference>
<dbReference type="PROSITE" id="PS50893">
    <property type="entry name" value="ABC_TRANSPORTER_2"/>
    <property type="match status" value="2"/>
</dbReference>
<dbReference type="Gene3D" id="3.40.50.300">
    <property type="entry name" value="P-loop containing nucleotide triphosphate hydrolases"/>
    <property type="match status" value="2"/>
</dbReference>
<dbReference type="InterPro" id="IPR003439">
    <property type="entry name" value="ABC_transporter-like_ATP-bd"/>
</dbReference>
<evidence type="ECO:0000256" key="2">
    <source>
        <dbReference type="ARBA" id="ARBA00022840"/>
    </source>
</evidence>
<evidence type="ECO:0000259" key="3">
    <source>
        <dbReference type="PROSITE" id="PS50893"/>
    </source>
</evidence>
<reference evidence="4 5" key="1">
    <citation type="journal article" date="2014" name="Antonie Van Leeuwenhoek">
        <title>Hyphomonas beringensis sp. nov. and Hyphomonas chukchiensis sp. nov., isolated from surface seawater of the Bering Sea and Chukchi Sea.</title>
        <authorList>
            <person name="Li C."/>
            <person name="Lai Q."/>
            <person name="Li G."/>
            <person name="Dong C."/>
            <person name="Wang J."/>
            <person name="Liao Y."/>
            <person name="Shao Z."/>
        </authorList>
    </citation>
    <scope>NUCLEOTIDE SEQUENCE [LARGE SCALE GENOMIC DNA]</scope>
    <source>
        <strain evidence="4 5">22II1-22F38</strain>
    </source>
</reference>
<dbReference type="PATRIC" id="fig|1280948.3.peg.2261"/>
<dbReference type="SUPFAM" id="SSF52540">
    <property type="entry name" value="P-loop containing nucleoside triphosphate hydrolases"/>
    <property type="match status" value="2"/>
</dbReference>
<evidence type="ECO:0000313" key="4">
    <source>
        <dbReference type="EMBL" id="KCZ60541.1"/>
    </source>
</evidence>